<dbReference type="AlphaFoldDB" id="A0A097SQE2"/>
<dbReference type="InterPro" id="IPR001647">
    <property type="entry name" value="HTH_TetR"/>
</dbReference>
<accession>A0A097SQE2</accession>
<reference evidence="6" key="1">
    <citation type="submission" date="2014-03" db="EMBL/GenBank/DDBJ databases">
        <authorList>
            <person name="Zhang G."/>
            <person name="Zhu L."/>
            <person name="Fang P."/>
        </authorList>
    </citation>
    <scope>NUCLEOTIDE SEQUENCE</scope>
    <source>
        <strain evidence="6">NS1</strain>
        <plasmid evidence="6">pNSL1</plasmid>
    </source>
</reference>
<dbReference type="InterPro" id="IPR049484">
    <property type="entry name" value="Rv0078-like_C"/>
</dbReference>
<protein>
    <recommendedName>
        <fullName evidence="5">HTH tetR-type domain-containing protein</fullName>
    </recommendedName>
</protein>
<sequence length="209" mass="23291">MKRTTEPNGHVRNAARTQAALLDAALQVFLRDGYGGATTEEIVDRAGVTRGALYHHFANKRELFRGVIERTQREIAEALMPTGPADDSWEAFVGVVLTALDSVHDPATRRLLLIEAPAVLGWIDIRKAQEPLLHSIAALLEPFETGHHREPSIRAFLLARLLLAAVEEAMLYLAHTDNPKRDRRIVQDEVCKILENAGPRRVLISETQL</sequence>
<evidence type="ECO:0000313" key="6">
    <source>
        <dbReference type="EMBL" id="AIU93737.1"/>
    </source>
</evidence>
<dbReference type="SUPFAM" id="SSF46689">
    <property type="entry name" value="Homeodomain-like"/>
    <property type="match status" value="1"/>
</dbReference>
<keyword evidence="6" id="KW-0614">Plasmid</keyword>
<feature type="domain" description="HTH tetR-type" evidence="5">
    <location>
        <begin position="15"/>
        <end position="75"/>
    </location>
</feature>
<dbReference type="InterPro" id="IPR050109">
    <property type="entry name" value="HTH-type_TetR-like_transc_reg"/>
</dbReference>
<evidence type="ECO:0000259" key="5">
    <source>
        <dbReference type="PROSITE" id="PS50977"/>
    </source>
</evidence>
<name>A0A097SQE2_9NOCA</name>
<dbReference type="PROSITE" id="PS50977">
    <property type="entry name" value="HTH_TETR_2"/>
    <property type="match status" value="1"/>
</dbReference>
<evidence type="ECO:0000256" key="3">
    <source>
        <dbReference type="ARBA" id="ARBA00023163"/>
    </source>
</evidence>
<dbReference type="Pfam" id="PF21351">
    <property type="entry name" value="TetR_C_41"/>
    <property type="match status" value="1"/>
</dbReference>
<dbReference type="PRINTS" id="PR00455">
    <property type="entry name" value="HTHTETR"/>
</dbReference>
<organism evidence="6">
    <name type="scientific">Rhodococcus sp. NS1</name>
    <dbReference type="NCBI Taxonomy" id="402236"/>
    <lineage>
        <taxon>Bacteria</taxon>
        <taxon>Bacillati</taxon>
        <taxon>Actinomycetota</taxon>
        <taxon>Actinomycetes</taxon>
        <taxon>Mycobacteriales</taxon>
        <taxon>Nocardiaceae</taxon>
        <taxon>Rhodococcus</taxon>
    </lineage>
</organism>
<keyword evidence="3" id="KW-0804">Transcription</keyword>
<dbReference type="InterPro" id="IPR023772">
    <property type="entry name" value="DNA-bd_HTH_TetR-type_CS"/>
</dbReference>
<dbReference type="PANTHER" id="PTHR30055">
    <property type="entry name" value="HTH-TYPE TRANSCRIPTIONAL REGULATOR RUTR"/>
    <property type="match status" value="1"/>
</dbReference>
<dbReference type="PROSITE" id="PS01081">
    <property type="entry name" value="HTH_TETR_1"/>
    <property type="match status" value="1"/>
</dbReference>
<dbReference type="InterPro" id="IPR009057">
    <property type="entry name" value="Homeodomain-like_sf"/>
</dbReference>
<gene>
    <name evidence="6" type="ORF">LRS1606.303</name>
</gene>
<keyword evidence="1" id="KW-0805">Transcription regulation</keyword>
<dbReference type="PANTHER" id="PTHR30055:SF234">
    <property type="entry name" value="HTH-TYPE TRANSCRIPTIONAL REGULATOR BETI"/>
    <property type="match status" value="1"/>
</dbReference>
<dbReference type="Gene3D" id="1.10.357.10">
    <property type="entry name" value="Tetracycline Repressor, domain 2"/>
    <property type="match status" value="1"/>
</dbReference>
<dbReference type="GO" id="GO:0003700">
    <property type="term" value="F:DNA-binding transcription factor activity"/>
    <property type="evidence" value="ECO:0007669"/>
    <property type="project" value="TreeGrafter"/>
</dbReference>
<proteinExistence type="predicted"/>
<evidence type="ECO:0000256" key="1">
    <source>
        <dbReference type="ARBA" id="ARBA00023015"/>
    </source>
</evidence>
<geneLocation type="plasmid" evidence="6">
    <name>pNSL1</name>
</geneLocation>
<dbReference type="GO" id="GO:0000976">
    <property type="term" value="F:transcription cis-regulatory region binding"/>
    <property type="evidence" value="ECO:0007669"/>
    <property type="project" value="TreeGrafter"/>
</dbReference>
<dbReference type="EMBL" id="KJ605395">
    <property type="protein sequence ID" value="AIU93737.1"/>
    <property type="molecule type" value="Genomic_DNA"/>
</dbReference>
<evidence type="ECO:0000256" key="2">
    <source>
        <dbReference type="ARBA" id="ARBA00023125"/>
    </source>
</evidence>
<feature type="DNA-binding region" description="H-T-H motif" evidence="4">
    <location>
        <begin position="38"/>
        <end position="57"/>
    </location>
</feature>
<evidence type="ECO:0000256" key="4">
    <source>
        <dbReference type="PROSITE-ProRule" id="PRU00335"/>
    </source>
</evidence>
<keyword evidence="2 4" id="KW-0238">DNA-binding</keyword>
<dbReference type="Pfam" id="PF00440">
    <property type="entry name" value="TetR_N"/>
    <property type="match status" value="1"/>
</dbReference>